<feature type="transmembrane region" description="Helical" evidence="4">
    <location>
        <begin position="293"/>
        <end position="311"/>
    </location>
</feature>
<sequence length="701" mass="82260">MKLKVFGKDKIAAIVFFLLVALFYGNTLWNGFVHDDIGQIVQNEYVHSLKYLPKVITGCTWEYIFQGCRDSNYYRPFHSLSYLLTWQFSHQSWFFHLVHLVYLFVAVYLLFILTKKLTKNFFLAFLTALFFLIHPINSEMVNWVATTPEVLAAVFILSSTIFFIKYREKNLTKDLTWCIVFYFFAMLAKEPAVSLPIIFILLDWKFFNKKLIHLSKAASIEKPVLSEVSVDDEVFFNKDDFDLGIRLNFKEIKPYFGFTIFFLAYIGLRFAVLRTLVGLQPLYYGIFSLKERVYAFISLFGQYMLKLFYPYPQNFFYYFEKRSNFLSFEFILSFIGLIILFSSIYFAIRKKAKVLAIFLAWVFLFLWPVLFFVYSAGENIFSERYLFVPSIGFSFLLAYCFYYFWRQKKNIRIYFLVFLIFLIGVCWGIVYPRNKIFHDDQSLYNATLILNPKANSIRRNLAVELMDGGKLEEAKKELDFIVNLAPDWWEIDKVYNQLGEYYRIKGDFDEAVNFYNKSIKASKEQNYKPYNNLGALYIQKNEHLKALTYLCKASLLDPTAQEVNNNINRIVTLIEAVKTPEGLKALYDDITKGGVFTENSENKISYSQDSCDANGCKFIFISNAPQGELIFPFLILAVDDKSEVMKITNRMFDPQRKMIGLELLFDDKDKQKERAITFIFPTCDGLYYKVQGTLKTAEDKK</sequence>
<feature type="transmembrane region" description="Helical" evidence="4">
    <location>
        <begin position="12"/>
        <end position="29"/>
    </location>
</feature>
<dbReference type="AlphaFoldDB" id="A0A2G9YVV4"/>
<feature type="transmembrane region" description="Helical" evidence="4">
    <location>
        <begin position="143"/>
        <end position="164"/>
    </location>
</feature>
<comment type="caution">
    <text evidence="5">The sequence shown here is derived from an EMBL/GenBank/DDBJ whole genome shotgun (WGS) entry which is preliminary data.</text>
</comment>
<dbReference type="GO" id="GO:0030968">
    <property type="term" value="P:endoplasmic reticulum unfolded protein response"/>
    <property type="evidence" value="ECO:0007669"/>
    <property type="project" value="TreeGrafter"/>
</dbReference>
<feature type="transmembrane region" description="Helical" evidence="4">
    <location>
        <begin position="386"/>
        <end position="405"/>
    </location>
</feature>
<feature type="transmembrane region" description="Helical" evidence="4">
    <location>
        <begin position="412"/>
        <end position="431"/>
    </location>
</feature>
<dbReference type="InterPro" id="IPR052346">
    <property type="entry name" value="O-mannosyl-transferase_TMTC"/>
</dbReference>
<feature type="transmembrane region" description="Helical" evidence="4">
    <location>
        <begin position="355"/>
        <end position="374"/>
    </location>
</feature>
<dbReference type="EMBL" id="PCRP01000061">
    <property type="protein sequence ID" value="PIP23347.1"/>
    <property type="molecule type" value="Genomic_DNA"/>
</dbReference>
<proteinExistence type="predicted"/>
<dbReference type="Proteomes" id="UP000230273">
    <property type="component" value="Unassembled WGS sequence"/>
</dbReference>
<dbReference type="SMART" id="SM00028">
    <property type="entry name" value="TPR"/>
    <property type="match status" value="3"/>
</dbReference>
<dbReference type="GO" id="GO:0000030">
    <property type="term" value="F:mannosyltransferase activity"/>
    <property type="evidence" value="ECO:0007669"/>
    <property type="project" value="TreeGrafter"/>
</dbReference>
<feature type="repeat" description="TPR" evidence="3">
    <location>
        <begin position="492"/>
        <end position="525"/>
    </location>
</feature>
<evidence type="ECO:0000256" key="2">
    <source>
        <dbReference type="ARBA" id="ARBA00022803"/>
    </source>
</evidence>
<evidence type="ECO:0000256" key="1">
    <source>
        <dbReference type="ARBA" id="ARBA00022737"/>
    </source>
</evidence>
<dbReference type="PANTHER" id="PTHR44227:SF3">
    <property type="entry name" value="PROTEIN O-MANNOSYL-TRANSFERASE TMTC4"/>
    <property type="match status" value="1"/>
</dbReference>
<evidence type="ECO:0000313" key="5">
    <source>
        <dbReference type="EMBL" id="PIP23347.1"/>
    </source>
</evidence>
<feature type="transmembrane region" description="Helical" evidence="4">
    <location>
        <begin position="120"/>
        <end position="137"/>
    </location>
</feature>
<dbReference type="GO" id="GO:0035269">
    <property type="term" value="P:protein O-linked glycosylation via mannose"/>
    <property type="evidence" value="ECO:0007669"/>
    <property type="project" value="TreeGrafter"/>
</dbReference>
<accession>A0A2G9YVV4</accession>
<feature type="transmembrane region" description="Helical" evidence="4">
    <location>
        <begin position="255"/>
        <end position="272"/>
    </location>
</feature>
<evidence type="ECO:0000256" key="4">
    <source>
        <dbReference type="SAM" id="Phobius"/>
    </source>
</evidence>
<keyword evidence="4" id="KW-1133">Transmembrane helix</keyword>
<dbReference type="InterPro" id="IPR019734">
    <property type="entry name" value="TPR_rpt"/>
</dbReference>
<protein>
    <submittedName>
        <fullName evidence="5">Uncharacterized protein</fullName>
    </submittedName>
</protein>
<keyword evidence="4" id="KW-0812">Transmembrane</keyword>
<evidence type="ECO:0000256" key="3">
    <source>
        <dbReference type="PROSITE-ProRule" id="PRU00339"/>
    </source>
</evidence>
<dbReference type="Gene3D" id="1.25.40.10">
    <property type="entry name" value="Tetratricopeptide repeat domain"/>
    <property type="match status" value="1"/>
</dbReference>
<feature type="repeat" description="TPR" evidence="3">
    <location>
        <begin position="527"/>
        <end position="560"/>
    </location>
</feature>
<evidence type="ECO:0000313" key="6">
    <source>
        <dbReference type="Proteomes" id="UP000230273"/>
    </source>
</evidence>
<reference evidence="5 6" key="1">
    <citation type="submission" date="2017-09" db="EMBL/GenBank/DDBJ databases">
        <title>Depth-based differentiation of microbial function through sediment-hosted aquifers and enrichment of novel symbionts in the deep terrestrial subsurface.</title>
        <authorList>
            <person name="Probst A.J."/>
            <person name="Ladd B."/>
            <person name="Jarett J.K."/>
            <person name="Geller-Mcgrath D.E."/>
            <person name="Sieber C.M."/>
            <person name="Emerson J.B."/>
            <person name="Anantharaman K."/>
            <person name="Thomas B.C."/>
            <person name="Malmstrom R."/>
            <person name="Stieglmeier M."/>
            <person name="Klingl A."/>
            <person name="Woyke T."/>
            <person name="Ryan C.M."/>
            <person name="Banfield J.F."/>
        </authorList>
    </citation>
    <scope>NUCLEOTIDE SEQUENCE [LARGE SCALE GENOMIC DNA]</scope>
    <source>
        <strain evidence="5">CG23_combo_of_CG06-09_8_20_14_all_38_19</strain>
    </source>
</reference>
<dbReference type="SUPFAM" id="SSF48452">
    <property type="entry name" value="TPR-like"/>
    <property type="match status" value="1"/>
</dbReference>
<dbReference type="PROSITE" id="PS50005">
    <property type="entry name" value="TPR"/>
    <property type="match status" value="2"/>
</dbReference>
<feature type="transmembrane region" description="Helical" evidence="4">
    <location>
        <begin position="331"/>
        <end position="348"/>
    </location>
</feature>
<name>A0A2G9YVV4_9BACT</name>
<keyword evidence="2 3" id="KW-0802">TPR repeat</keyword>
<gene>
    <name evidence="5" type="ORF">COX36_03835</name>
</gene>
<feature type="transmembrane region" description="Helical" evidence="4">
    <location>
        <begin position="176"/>
        <end position="202"/>
    </location>
</feature>
<dbReference type="InterPro" id="IPR011990">
    <property type="entry name" value="TPR-like_helical_dom_sf"/>
</dbReference>
<dbReference type="PANTHER" id="PTHR44227">
    <property type="match status" value="1"/>
</dbReference>
<organism evidence="5 6">
    <name type="scientific">Candidatus Nealsonbacteria bacterium CG23_combo_of_CG06-09_8_20_14_all_38_19</name>
    <dbReference type="NCBI Taxonomy" id="1974721"/>
    <lineage>
        <taxon>Bacteria</taxon>
        <taxon>Candidatus Nealsoniibacteriota</taxon>
    </lineage>
</organism>
<feature type="transmembrane region" description="Helical" evidence="4">
    <location>
        <begin position="93"/>
        <end position="113"/>
    </location>
</feature>
<keyword evidence="1" id="KW-0677">Repeat</keyword>
<dbReference type="Pfam" id="PF13181">
    <property type="entry name" value="TPR_8"/>
    <property type="match status" value="2"/>
</dbReference>
<keyword evidence="4" id="KW-0472">Membrane</keyword>